<comment type="caution">
    <text evidence="2">The sequence shown here is derived from an EMBL/GenBank/DDBJ whole genome shotgun (WGS) entry which is preliminary data.</text>
</comment>
<keyword evidence="1" id="KW-1133">Transmembrane helix</keyword>
<feature type="transmembrane region" description="Helical" evidence="1">
    <location>
        <begin position="62"/>
        <end position="85"/>
    </location>
</feature>
<feature type="transmembrane region" description="Helical" evidence="1">
    <location>
        <begin position="97"/>
        <end position="116"/>
    </location>
</feature>
<keyword evidence="1" id="KW-0812">Transmembrane</keyword>
<protein>
    <submittedName>
        <fullName evidence="2">Uncharacterized protein</fullName>
    </submittedName>
</protein>
<accession>A0A4S4D3Z2</accession>
<gene>
    <name evidence="2" type="ORF">TEA_024433</name>
</gene>
<dbReference type="STRING" id="542762.A0A4S4D3Z2"/>
<dbReference type="AlphaFoldDB" id="A0A4S4D3Z2"/>
<evidence type="ECO:0000256" key="1">
    <source>
        <dbReference type="SAM" id="Phobius"/>
    </source>
</evidence>
<evidence type="ECO:0000313" key="3">
    <source>
        <dbReference type="Proteomes" id="UP000306102"/>
    </source>
</evidence>
<proteinExistence type="predicted"/>
<keyword evidence="3" id="KW-1185">Reference proteome</keyword>
<keyword evidence="1" id="KW-0472">Membrane</keyword>
<dbReference type="EMBL" id="SDRB02013121">
    <property type="protein sequence ID" value="THF95925.1"/>
    <property type="molecule type" value="Genomic_DNA"/>
</dbReference>
<dbReference type="Proteomes" id="UP000306102">
    <property type="component" value="Unassembled WGS sequence"/>
</dbReference>
<name>A0A4S4D3Z2_CAMSN</name>
<evidence type="ECO:0000313" key="2">
    <source>
        <dbReference type="EMBL" id="THF95925.1"/>
    </source>
</evidence>
<sequence>MVVAALGGGFGKGGVGAAEDDGEREAKQRERVRGIATILYSMWMVRAWQLDMEGSTSQSHNFYLPWFIHAFAGIGVTLCAITCLGHIAADTCNIHCLSCYMVEIFFLLLVETALAVDISLNSDWEKDLPEDPSGRFDDFKDFVKSNFHICKWIALFIVFAQGCSIGLAAVLRSHEKDERRKYESEDDYAQARLPFLGYPVQPLPYTAADLPFDSNKNETWKFLTSPK</sequence>
<organism evidence="2 3">
    <name type="scientific">Camellia sinensis var. sinensis</name>
    <name type="common">China tea</name>
    <dbReference type="NCBI Taxonomy" id="542762"/>
    <lineage>
        <taxon>Eukaryota</taxon>
        <taxon>Viridiplantae</taxon>
        <taxon>Streptophyta</taxon>
        <taxon>Embryophyta</taxon>
        <taxon>Tracheophyta</taxon>
        <taxon>Spermatophyta</taxon>
        <taxon>Magnoliopsida</taxon>
        <taxon>eudicotyledons</taxon>
        <taxon>Gunneridae</taxon>
        <taxon>Pentapetalae</taxon>
        <taxon>asterids</taxon>
        <taxon>Ericales</taxon>
        <taxon>Theaceae</taxon>
        <taxon>Camellia</taxon>
    </lineage>
</organism>
<feature type="transmembrane region" description="Helical" evidence="1">
    <location>
        <begin position="152"/>
        <end position="171"/>
    </location>
</feature>
<reference evidence="2 3" key="1">
    <citation type="journal article" date="2018" name="Proc. Natl. Acad. Sci. U.S.A.">
        <title>Draft genome sequence of Camellia sinensis var. sinensis provides insights into the evolution of the tea genome and tea quality.</title>
        <authorList>
            <person name="Wei C."/>
            <person name="Yang H."/>
            <person name="Wang S."/>
            <person name="Zhao J."/>
            <person name="Liu C."/>
            <person name="Gao L."/>
            <person name="Xia E."/>
            <person name="Lu Y."/>
            <person name="Tai Y."/>
            <person name="She G."/>
            <person name="Sun J."/>
            <person name="Cao H."/>
            <person name="Tong W."/>
            <person name="Gao Q."/>
            <person name="Li Y."/>
            <person name="Deng W."/>
            <person name="Jiang X."/>
            <person name="Wang W."/>
            <person name="Chen Q."/>
            <person name="Zhang S."/>
            <person name="Li H."/>
            <person name="Wu J."/>
            <person name="Wang P."/>
            <person name="Li P."/>
            <person name="Shi C."/>
            <person name="Zheng F."/>
            <person name="Jian J."/>
            <person name="Huang B."/>
            <person name="Shan D."/>
            <person name="Shi M."/>
            <person name="Fang C."/>
            <person name="Yue Y."/>
            <person name="Li F."/>
            <person name="Li D."/>
            <person name="Wei S."/>
            <person name="Han B."/>
            <person name="Jiang C."/>
            <person name="Yin Y."/>
            <person name="Xia T."/>
            <person name="Zhang Z."/>
            <person name="Bennetzen J.L."/>
            <person name="Zhao S."/>
            <person name="Wan X."/>
        </authorList>
    </citation>
    <scope>NUCLEOTIDE SEQUENCE [LARGE SCALE GENOMIC DNA]</scope>
    <source>
        <strain evidence="3">cv. Shuchazao</strain>
        <tissue evidence="2">Leaf</tissue>
    </source>
</reference>